<reference evidence="2" key="1">
    <citation type="journal article" date="2009" name="Genome Res.">
        <title>Comparative genomic analyses of the human fungal pathogens Coccidioides and their relatives.</title>
        <authorList>
            <person name="Sharpton T.J."/>
            <person name="Stajich J.E."/>
            <person name="Rounsley S.D."/>
            <person name="Gardner M.J."/>
            <person name="Wortman J.R."/>
            <person name="Jordar V.S."/>
            <person name="Maiti R."/>
            <person name="Kodira C.D."/>
            <person name="Neafsey D.E."/>
            <person name="Zeng Q."/>
            <person name="Hung C.-Y."/>
            <person name="McMahan C."/>
            <person name="Muszewska A."/>
            <person name="Grynberg M."/>
            <person name="Mandel M.A."/>
            <person name="Kellner E.M."/>
            <person name="Barker B.M."/>
            <person name="Galgiani J.N."/>
            <person name="Orbach M.J."/>
            <person name="Kirkland T.N."/>
            <person name="Cole G.T."/>
            <person name="Henn M.R."/>
            <person name="Birren B.W."/>
            <person name="Taylor J.W."/>
        </authorList>
    </citation>
    <scope>NUCLEOTIDE SEQUENCE [LARGE SCALE GENOMIC DNA]</scope>
    <source>
        <strain evidence="2">RS</strain>
    </source>
</reference>
<dbReference type="KEGG" id="cim:CIMG_12747"/>
<reference evidence="2" key="2">
    <citation type="journal article" date="2010" name="Genome Res.">
        <title>Population genomic sequencing of Coccidioides fungi reveals recent hybridization and transposon control.</title>
        <authorList>
            <person name="Neafsey D.E."/>
            <person name="Barker B.M."/>
            <person name="Sharpton T.J."/>
            <person name="Stajich J.E."/>
            <person name="Park D.J."/>
            <person name="Whiston E."/>
            <person name="Hung C.-Y."/>
            <person name="McMahan C."/>
            <person name="White J."/>
            <person name="Sykes S."/>
            <person name="Heiman D."/>
            <person name="Young S."/>
            <person name="Zeng Q."/>
            <person name="Abouelleil A."/>
            <person name="Aftuck L."/>
            <person name="Bessette D."/>
            <person name="Brown A."/>
            <person name="FitzGerald M."/>
            <person name="Lui A."/>
            <person name="Macdonald J.P."/>
            <person name="Priest M."/>
            <person name="Orbach M.J."/>
            <person name="Galgiani J.N."/>
            <person name="Kirkland T.N."/>
            <person name="Cole G.T."/>
            <person name="Birren B.W."/>
            <person name="Henn M.R."/>
            <person name="Taylor J.W."/>
            <person name="Rounsley S.D."/>
        </authorList>
    </citation>
    <scope>GENOME REANNOTATION</scope>
    <source>
        <strain evidence="2">RS</strain>
    </source>
</reference>
<proteinExistence type="predicted"/>
<dbReference type="RefSeq" id="XP_004445744.1">
    <property type="nucleotide sequence ID" value="XM_004445687.1"/>
</dbReference>
<evidence type="ECO:0000313" key="2">
    <source>
        <dbReference type="Proteomes" id="UP000001261"/>
    </source>
</evidence>
<sequence length="96" mass="11034">MATLMVIINRGIDYAAVVPQLHMQVESQNKMTAGRKKRVFFPSAFSSVFVFLHEDEQKFFIRLPVSMETWSGWTAKLVVMSKHPALLASRPPDYYL</sequence>
<dbReference type="VEuPathDB" id="FungiDB:CIMG_12747"/>
<accession>A0A0D8JSL7</accession>
<dbReference type="InParanoid" id="A0A0D8JSL7"/>
<name>A0A0D8JSL7_COCIM</name>
<dbReference type="Proteomes" id="UP000001261">
    <property type="component" value="Unassembled WGS sequence"/>
</dbReference>
<evidence type="ECO:0000313" key="1">
    <source>
        <dbReference type="EMBL" id="KJF60104.1"/>
    </source>
</evidence>
<dbReference type="AlphaFoldDB" id="A0A0D8JSL7"/>
<dbReference type="EMBL" id="GG704911">
    <property type="protein sequence ID" value="KJF60104.1"/>
    <property type="molecule type" value="Genomic_DNA"/>
</dbReference>
<dbReference type="GeneID" id="24164374"/>
<gene>
    <name evidence="1" type="ORF">CIMG_12747</name>
</gene>
<keyword evidence="2" id="KW-1185">Reference proteome</keyword>
<protein>
    <submittedName>
        <fullName evidence="1">Uncharacterized protein</fullName>
    </submittedName>
</protein>
<organism evidence="1 2">
    <name type="scientific">Coccidioides immitis (strain RS)</name>
    <name type="common">Valley fever fungus</name>
    <dbReference type="NCBI Taxonomy" id="246410"/>
    <lineage>
        <taxon>Eukaryota</taxon>
        <taxon>Fungi</taxon>
        <taxon>Dikarya</taxon>
        <taxon>Ascomycota</taxon>
        <taxon>Pezizomycotina</taxon>
        <taxon>Eurotiomycetes</taxon>
        <taxon>Eurotiomycetidae</taxon>
        <taxon>Onygenales</taxon>
        <taxon>Onygenaceae</taxon>
        <taxon>Coccidioides</taxon>
    </lineage>
</organism>